<evidence type="ECO:0000313" key="10">
    <source>
        <dbReference type="EMBL" id="SDG26327.1"/>
    </source>
</evidence>
<reference evidence="10 11" key="1">
    <citation type="submission" date="2016-10" db="EMBL/GenBank/DDBJ databases">
        <authorList>
            <person name="Varghese N."/>
            <person name="Submissions S."/>
        </authorList>
    </citation>
    <scope>NUCLEOTIDE SEQUENCE [LARGE SCALE GENOMIC DNA]</scope>
    <source>
        <strain evidence="10 11">DSM 18839</strain>
    </source>
</reference>
<evidence type="ECO:0000256" key="1">
    <source>
        <dbReference type="ARBA" id="ARBA00022801"/>
    </source>
</evidence>
<feature type="compositionally biased region" description="Basic and acidic residues" evidence="8">
    <location>
        <begin position="155"/>
        <end position="168"/>
    </location>
</feature>
<name>A0A8G2BL39_9PROT</name>
<accession>A0A8G2BL39</accession>
<dbReference type="PANTHER" id="PTHR43240">
    <property type="entry name" value="1,4-DIHYDROXY-2-NAPHTHOYL-COA THIOESTERASE 1"/>
    <property type="match status" value="1"/>
</dbReference>
<organism evidence="10 11">
    <name type="scientific">Thalassobaculum litoreum DSM 18839</name>
    <dbReference type="NCBI Taxonomy" id="1123362"/>
    <lineage>
        <taxon>Bacteria</taxon>
        <taxon>Pseudomonadati</taxon>
        <taxon>Pseudomonadota</taxon>
        <taxon>Alphaproteobacteria</taxon>
        <taxon>Rhodospirillales</taxon>
        <taxon>Thalassobaculaceae</taxon>
        <taxon>Thalassobaculum</taxon>
    </lineage>
</organism>
<dbReference type="AlphaFoldDB" id="A0A8G2BL39"/>
<protein>
    <recommendedName>
        <fullName evidence="6">Medium/long-chain acyl-CoA thioesterase YigI</fullName>
        <ecNumber evidence="5">3.1.2.20</ecNumber>
    </recommendedName>
</protein>
<dbReference type="InterPro" id="IPR003736">
    <property type="entry name" value="PAAI_dom"/>
</dbReference>
<feature type="domain" description="Thioesterase" evidence="9">
    <location>
        <begin position="61"/>
        <end position="134"/>
    </location>
</feature>
<dbReference type="EC" id="3.1.2.20" evidence="5"/>
<comment type="catalytic activity">
    <reaction evidence="2">
        <text>a fatty acyl-CoA + H2O = a fatty acid + CoA + H(+)</text>
        <dbReference type="Rhea" id="RHEA:16781"/>
        <dbReference type="ChEBI" id="CHEBI:15377"/>
        <dbReference type="ChEBI" id="CHEBI:15378"/>
        <dbReference type="ChEBI" id="CHEBI:28868"/>
        <dbReference type="ChEBI" id="CHEBI:57287"/>
        <dbReference type="ChEBI" id="CHEBI:77636"/>
        <dbReference type="EC" id="3.1.2.20"/>
    </reaction>
</comment>
<dbReference type="SUPFAM" id="SSF54637">
    <property type="entry name" value="Thioesterase/thiol ester dehydrase-isomerase"/>
    <property type="match status" value="1"/>
</dbReference>
<dbReference type="RefSeq" id="WP_245702051.1">
    <property type="nucleotide sequence ID" value="NZ_FNBW01000013.1"/>
</dbReference>
<gene>
    <name evidence="10" type="ORF">SAMN05660686_03824</name>
</gene>
<dbReference type="InterPro" id="IPR029069">
    <property type="entry name" value="HotDog_dom_sf"/>
</dbReference>
<dbReference type="Proteomes" id="UP000198615">
    <property type="component" value="Unassembled WGS sequence"/>
</dbReference>
<dbReference type="Pfam" id="PF03061">
    <property type="entry name" value="4HBT"/>
    <property type="match status" value="1"/>
</dbReference>
<comment type="caution">
    <text evidence="10">The sequence shown here is derived from an EMBL/GenBank/DDBJ whole genome shotgun (WGS) entry which is preliminary data.</text>
</comment>
<evidence type="ECO:0000256" key="3">
    <source>
        <dbReference type="ARBA" id="ARBA00036002"/>
    </source>
</evidence>
<comment type="similarity">
    <text evidence="4">Belongs to the YigI thioesterase family.</text>
</comment>
<evidence type="ECO:0000256" key="8">
    <source>
        <dbReference type="SAM" id="MobiDB-lite"/>
    </source>
</evidence>
<evidence type="ECO:0000256" key="4">
    <source>
        <dbReference type="ARBA" id="ARBA00038381"/>
    </source>
</evidence>
<keyword evidence="11" id="KW-1185">Reference proteome</keyword>
<dbReference type="NCBIfam" id="TIGR00369">
    <property type="entry name" value="unchar_dom_1"/>
    <property type="match status" value="1"/>
</dbReference>
<dbReference type="Gene3D" id="3.10.129.10">
    <property type="entry name" value="Hotdog Thioesterase"/>
    <property type="match status" value="1"/>
</dbReference>
<evidence type="ECO:0000256" key="5">
    <source>
        <dbReference type="ARBA" id="ARBA00038894"/>
    </source>
</evidence>
<dbReference type="EMBL" id="FNBW01000013">
    <property type="protein sequence ID" value="SDG26327.1"/>
    <property type="molecule type" value="Genomic_DNA"/>
</dbReference>
<keyword evidence="1" id="KW-0378">Hydrolase</keyword>
<dbReference type="InterPro" id="IPR006683">
    <property type="entry name" value="Thioestr_dom"/>
</dbReference>
<dbReference type="CDD" id="cd03443">
    <property type="entry name" value="PaaI_thioesterase"/>
    <property type="match status" value="1"/>
</dbReference>
<evidence type="ECO:0000256" key="6">
    <source>
        <dbReference type="ARBA" id="ARBA00040062"/>
    </source>
</evidence>
<proteinExistence type="inferred from homology"/>
<comment type="catalytic activity">
    <reaction evidence="7">
        <text>a medium-chain fatty acyl-CoA + H2O = a medium-chain fatty acid + CoA + H(+)</text>
        <dbReference type="Rhea" id="RHEA:68184"/>
        <dbReference type="ChEBI" id="CHEBI:15377"/>
        <dbReference type="ChEBI" id="CHEBI:15378"/>
        <dbReference type="ChEBI" id="CHEBI:57287"/>
        <dbReference type="ChEBI" id="CHEBI:59558"/>
        <dbReference type="ChEBI" id="CHEBI:90546"/>
    </reaction>
</comment>
<sequence>MTEPTDADVKNRVANPAYADRVLSSFGRQAFMHFIGAEISEVAPGAVEIRLPYRPELAQQHGFFHGGIVGTLADNACGYASFSLAAADASVLTVEYKLNLMAPAAGDLLIARGRVLRPGRTLVVAQADVFAVRDGREKQVATALATLMLMAGMADEPHAHSPDSHKSPGMDGTP</sequence>
<dbReference type="PANTHER" id="PTHR43240:SF20">
    <property type="entry name" value="MEDIUM_LONG-CHAIN ACYL-COA THIOESTERASE YIGI"/>
    <property type="match status" value="1"/>
</dbReference>
<evidence type="ECO:0000256" key="7">
    <source>
        <dbReference type="ARBA" id="ARBA00048062"/>
    </source>
</evidence>
<evidence type="ECO:0000256" key="2">
    <source>
        <dbReference type="ARBA" id="ARBA00035880"/>
    </source>
</evidence>
<evidence type="ECO:0000259" key="9">
    <source>
        <dbReference type="Pfam" id="PF03061"/>
    </source>
</evidence>
<evidence type="ECO:0000313" key="11">
    <source>
        <dbReference type="Proteomes" id="UP000198615"/>
    </source>
</evidence>
<feature type="region of interest" description="Disordered" evidence="8">
    <location>
        <begin position="155"/>
        <end position="174"/>
    </location>
</feature>
<comment type="catalytic activity">
    <reaction evidence="3">
        <text>a long-chain fatty acyl-CoA + H2O = a long-chain fatty acid + CoA + H(+)</text>
        <dbReference type="Rhea" id="RHEA:67680"/>
        <dbReference type="ChEBI" id="CHEBI:15377"/>
        <dbReference type="ChEBI" id="CHEBI:15378"/>
        <dbReference type="ChEBI" id="CHEBI:57287"/>
        <dbReference type="ChEBI" id="CHEBI:57560"/>
        <dbReference type="ChEBI" id="CHEBI:83139"/>
    </reaction>
</comment>
<dbReference type="GO" id="GO:0047617">
    <property type="term" value="F:fatty acyl-CoA hydrolase activity"/>
    <property type="evidence" value="ECO:0007669"/>
    <property type="project" value="UniProtKB-EC"/>
</dbReference>